<proteinExistence type="predicted"/>
<evidence type="ECO:0008006" key="2">
    <source>
        <dbReference type="Google" id="ProtNLM"/>
    </source>
</evidence>
<reference evidence="1" key="1">
    <citation type="journal article" date="2014" name="Front. Microbiol.">
        <title>High frequency of phylogenetically diverse reductive dehalogenase-homologous genes in deep subseafloor sedimentary metagenomes.</title>
        <authorList>
            <person name="Kawai M."/>
            <person name="Futagami T."/>
            <person name="Toyoda A."/>
            <person name="Takaki Y."/>
            <person name="Nishi S."/>
            <person name="Hori S."/>
            <person name="Arai W."/>
            <person name="Tsubouchi T."/>
            <person name="Morono Y."/>
            <person name="Uchiyama I."/>
            <person name="Ito T."/>
            <person name="Fujiyama A."/>
            <person name="Inagaki F."/>
            <person name="Takami H."/>
        </authorList>
    </citation>
    <scope>NUCLEOTIDE SEQUENCE</scope>
    <source>
        <strain evidence="1">Expedition CK06-06</strain>
    </source>
</reference>
<dbReference type="SUPFAM" id="SSF53335">
    <property type="entry name" value="S-adenosyl-L-methionine-dependent methyltransferases"/>
    <property type="match status" value="1"/>
</dbReference>
<dbReference type="AlphaFoldDB" id="X0Y4V0"/>
<sequence>FVIVTICFADDPEGLLREAARVARPEGGVVLGIVPAGSPWGRFYAEKGRAGHTFYSQ</sequence>
<feature type="non-terminal residue" evidence="1">
    <location>
        <position position="57"/>
    </location>
</feature>
<feature type="non-terminal residue" evidence="1">
    <location>
        <position position="1"/>
    </location>
</feature>
<protein>
    <recommendedName>
        <fullName evidence="2">Methyltransferase type 11 domain-containing protein</fullName>
    </recommendedName>
</protein>
<dbReference type="InterPro" id="IPR029063">
    <property type="entry name" value="SAM-dependent_MTases_sf"/>
</dbReference>
<dbReference type="EMBL" id="BARS01059249">
    <property type="protein sequence ID" value="GAG43713.1"/>
    <property type="molecule type" value="Genomic_DNA"/>
</dbReference>
<accession>X0Y4V0</accession>
<name>X0Y4V0_9ZZZZ</name>
<dbReference type="Gene3D" id="3.40.50.150">
    <property type="entry name" value="Vaccinia Virus protein VP39"/>
    <property type="match status" value="1"/>
</dbReference>
<evidence type="ECO:0000313" key="1">
    <source>
        <dbReference type="EMBL" id="GAG43713.1"/>
    </source>
</evidence>
<gene>
    <name evidence="1" type="ORF">S01H1_85942</name>
</gene>
<comment type="caution">
    <text evidence="1">The sequence shown here is derived from an EMBL/GenBank/DDBJ whole genome shotgun (WGS) entry which is preliminary data.</text>
</comment>
<organism evidence="1">
    <name type="scientific">marine sediment metagenome</name>
    <dbReference type="NCBI Taxonomy" id="412755"/>
    <lineage>
        <taxon>unclassified sequences</taxon>
        <taxon>metagenomes</taxon>
        <taxon>ecological metagenomes</taxon>
    </lineage>
</organism>